<protein>
    <recommendedName>
        <fullName evidence="3 12">Flagellar biosynthetic protein FlhB</fullName>
    </recommendedName>
</protein>
<dbReference type="Proteomes" id="UP000824229">
    <property type="component" value="Unassembled WGS sequence"/>
</dbReference>
<keyword evidence="5 12" id="KW-1003">Cell membrane</keyword>
<feature type="transmembrane region" description="Helical" evidence="12">
    <location>
        <begin position="99"/>
        <end position="125"/>
    </location>
</feature>
<feature type="region of interest" description="Disordered" evidence="13">
    <location>
        <begin position="17"/>
        <end position="38"/>
    </location>
</feature>
<dbReference type="Gene3D" id="3.40.1690.10">
    <property type="entry name" value="secretion proteins EscU"/>
    <property type="match status" value="1"/>
</dbReference>
<dbReference type="GO" id="GO:0005886">
    <property type="term" value="C:plasma membrane"/>
    <property type="evidence" value="ECO:0007669"/>
    <property type="project" value="UniProtKB-SubCell"/>
</dbReference>
<dbReference type="EMBL" id="JAHLFQ010000133">
    <property type="protein sequence ID" value="MBU3804286.1"/>
    <property type="molecule type" value="Genomic_DNA"/>
</dbReference>
<dbReference type="PANTHER" id="PTHR30531">
    <property type="entry name" value="FLAGELLAR BIOSYNTHETIC PROTEIN FLHB"/>
    <property type="match status" value="1"/>
</dbReference>
<keyword evidence="10 12" id="KW-0472">Membrane</keyword>
<keyword evidence="9 12" id="KW-1133">Transmembrane helix</keyword>
<sequence length="372" mass="41855">MNRKSYPLNLQFFSAESEGRTEKATDKKRDDARKKGQVPQSKELNTAILIIGFCGVSSALGGYMLKGIMENFTSSFGQISSILSNQNDKAILGMISSSIIQFILICLPLWGCLFLFAFLICYVQVRFKVSFEPMKFKMSKMNPLNGIKRIFSKDTLISLILSVIKVIVLGSIALNIIKGKVPQFIGLYQMNTAVILKMIAETVVDLGFFVGGAFLVLAVIDYVYQYYKHEENLKMTKQEVKEEFRNAEGDPQIKSKIKQKMRQASMKRMMQAIPEADVIITNPTHFAVALKYNEASGSAPIVVAKGVDYVAQKIKEKGREHHIEIVENKPLARSLYYTVDLDKEIPPELYGAVAEVLAFVYNLQKKKMNRGN</sequence>
<feature type="transmembrane region" description="Helical" evidence="12">
    <location>
        <begin position="44"/>
        <end position="65"/>
    </location>
</feature>
<feature type="compositionally biased region" description="Basic and acidic residues" evidence="13">
    <location>
        <begin position="17"/>
        <end position="34"/>
    </location>
</feature>
<reference evidence="14" key="2">
    <citation type="submission" date="2021-04" db="EMBL/GenBank/DDBJ databases">
        <authorList>
            <person name="Gilroy R."/>
        </authorList>
    </citation>
    <scope>NUCLEOTIDE SEQUENCE</scope>
    <source>
        <strain evidence="14">B5-657</strain>
    </source>
</reference>
<evidence type="ECO:0000256" key="12">
    <source>
        <dbReference type="RuleBase" id="RU364091"/>
    </source>
</evidence>
<keyword evidence="4 12" id="KW-0813">Transport</keyword>
<dbReference type="InterPro" id="IPR029025">
    <property type="entry name" value="T3SS_substrate_exporter_C"/>
</dbReference>
<evidence type="ECO:0000256" key="8">
    <source>
        <dbReference type="ARBA" id="ARBA00022927"/>
    </source>
</evidence>
<evidence type="ECO:0000256" key="4">
    <source>
        <dbReference type="ARBA" id="ARBA00022448"/>
    </source>
</evidence>
<dbReference type="Pfam" id="PF01312">
    <property type="entry name" value="Bac_export_2"/>
    <property type="match status" value="1"/>
</dbReference>
<comment type="similarity">
    <text evidence="2 12">Belongs to the type III secretion exporter family.</text>
</comment>
<evidence type="ECO:0000256" key="6">
    <source>
        <dbReference type="ARBA" id="ARBA00022692"/>
    </source>
</evidence>
<evidence type="ECO:0000313" key="15">
    <source>
        <dbReference type="Proteomes" id="UP000824229"/>
    </source>
</evidence>
<evidence type="ECO:0000256" key="10">
    <source>
        <dbReference type="ARBA" id="ARBA00023136"/>
    </source>
</evidence>
<comment type="function">
    <text evidence="12">Required for formation of the rod structure in the basal body of the flagellar apparatus. Together with FliI and FliH, may constitute the export apparatus of flagellin.</text>
</comment>
<keyword evidence="11 12" id="KW-1006">Bacterial flagellum protein export</keyword>
<evidence type="ECO:0000256" key="1">
    <source>
        <dbReference type="ARBA" id="ARBA00004651"/>
    </source>
</evidence>
<reference evidence="14" key="1">
    <citation type="journal article" date="2021" name="PeerJ">
        <title>Extensive microbial diversity within the chicken gut microbiome revealed by metagenomics and culture.</title>
        <authorList>
            <person name="Gilroy R."/>
            <person name="Ravi A."/>
            <person name="Getino M."/>
            <person name="Pursley I."/>
            <person name="Horton D.L."/>
            <person name="Alikhan N.F."/>
            <person name="Baker D."/>
            <person name="Gharbi K."/>
            <person name="Hall N."/>
            <person name="Watson M."/>
            <person name="Adriaenssens E.M."/>
            <person name="Foster-Nyarko E."/>
            <person name="Jarju S."/>
            <person name="Secka A."/>
            <person name="Antonio M."/>
            <person name="Oren A."/>
            <person name="Chaudhuri R.R."/>
            <person name="La Ragione R."/>
            <person name="Hildebrand F."/>
            <person name="Pallen M.J."/>
        </authorList>
    </citation>
    <scope>NUCLEOTIDE SEQUENCE</scope>
    <source>
        <strain evidence="14">B5-657</strain>
    </source>
</reference>
<dbReference type="InterPro" id="IPR006135">
    <property type="entry name" value="T3SS_substrate_exporter"/>
</dbReference>
<dbReference type="GO" id="GO:0044780">
    <property type="term" value="P:bacterial-type flagellum assembly"/>
    <property type="evidence" value="ECO:0007669"/>
    <property type="project" value="InterPro"/>
</dbReference>
<organism evidence="14 15">
    <name type="scientific">Candidatus Cellulosilyticum pullistercoris</name>
    <dbReference type="NCBI Taxonomy" id="2838521"/>
    <lineage>
        <taxon>Bacteria</taxon>
        <taxon>Bacillati</taxon>
        <taxon>Bacillota</taxon>
        <taxon>Clostridia</taxon>
        <taxon>Lachnospirales</taxon>
        <taxon>Cellulosilyticaceae</taxon>
        <taxon>Cellulosilyticum</taxon>
    </lineage>
</organism>
<dbReference type="PANTHER" id="PTHR30531:SF12">
    <property type="entry name" value="FLAGELLAR BIOSYNTHETIC PROTEIN FLHB"/>
    <property type="match status" value="1"/>
</dbReference>
<comment type="subcellular location">
    <subcellularLocation>
        <location evidence="1">Cell membrane</location>
        <topology evidence="1">Multi-pass membrane protein</topology>
    </subcellularLocation>
</comment>
<dbReference type="Gene3D" id="6.10.250.2080">
    <property type="match status" value="1"/>
</dbReference>
<name>A0A9E2NLD1_9FIRM</name>
<feature type="transmembrane region" description="Helical" evidence="12">
    <location>
        <begin position="206"/>
        <end position="227"/>
    </location>
</feature>
<accession>A0A9E2NLD1</accession>
<feature type="transmembrane region" description="Helical" evidence="12">
    <location>
        <begin position="156"/>
        <end position="177"/>
    </location>
</feature>
<proteinExistence type="inferred from homology"/>
<comment type="caution">
    <text evidence="14">The sequence shown here is derived from an EMBL/GenBank/DDBJ whole genome shotgun (WGS) entry which is preliminary data.</text>
</comment>
<keyword evidence="14" id="KW-0282">Flagellum</keyword>
<keyword evidence="14" id="KW-0969">Cilium</keyword>
<dbReference type="AlphaFoldDB" id="A0A9E2NLD1"/>
<evidence type="ECO:0000256" key="5">
    <source>
        <dbReference type="ARBA" id="ARBA00022475"/>
    </source>
</evidence>
<dbReference type="InterPro" id="IPR006136">
    <property type="entry name" value="FlhB"/>
</dbReference>
<evidence type="ECO:0000256" key="13">
    <source>
        <dbReference type="SAM" id="MobiDB-lite"/>
    </source>
</evidence>
<dbReference type="GO" id="GO:0009306">
    <property type="term" value="P:protein secretion"/>
    <property type="evidence" value="ECO:0007669"/>
    <property type="project" value="InterPro"/>
</dbReference>
<evidence type="ECO:0000313" key="14">
    <source>
        <dbReference type="EMBL" id="MBU3804286.1"/>
    </source>
</evidence>
<gene>
    <name evidence="12 14" type="primary">flhB</name>
    <name evidence="14" type="ORF">H9872_05990</name>
</gene>
<dbReference type="FunFam" id="3.40.1690.10:FF:000001">
    <property type="entry name" value="Flagellar biosynthetic protein FlhB"/>
    <property type="match status" value="1"/>
</dbReference>
<dbReference type="NCBIfam" id="TIGR00328">
    <property type="entry name" value="flhB"/>
    <property type="match status" value="1"/>
</dbReference>
<evidence type="ECO:0000256" key="9">
    <source>
        <dbReference type="ARBA" id="ARBA00022989"/>
    </source>
</evidence>
<keyword evidence="6 12" id="KW-0812">Transmembrane</keyword>
<evidence type="ECO:0000256" key="7">
    <source>
        <dbReference type="ARBA" id="ARBA00022795"/>
    </source>
</evidence>
<evidence type="ECO:0000256" key="11">
    <source>
        <dbReference type="ARBA" id="ARBA00023225"/>
    </source>
</evidence>
<evidence type="ECO:0000256" key="2">
    <source>
        <dbReference type="ARBA" id="ARBA00010690"/>
    </source>
</evidence>
<keyword evidence="8 12" id="KW-0653">Protein transport</keyword>
<keyword evidence="7 12" id="KW-1005">Bacterial flagellum biogenesis</keyword>
<dbReference type="SUPFAM" id="SSF160544">
    <property type="entry name" value="EscU C-terminal domain-like"/>
    <property type="match status" value="1"/>
</dbReference>
<keyword evidence="14" id="KW-0966">Cell projection</keyword>
<evidence type="ECO:0000256" key="3">
    <source>
        <dbReference type="ARBA" id="ARBA00021622"/>
    </source>
</evidence>
<dbReference type="PRINTS" id="PR00950">
    <property type="entry name" value="TYPE3IMSPROT"/>
</dbReference>